<dbReference type="Proteomes" id="UP000605970">
    <property type="component" value="Unassembled WGS sequence"/>
</dbReference>
<organism evidence="4 5">
    <name type="scientific">Meloidogyne graminicola</name>
    <dbReference type="NCBI Taxonomy" id="189291"/>
    <lineage>
        <taxon>Eukaryota</taxon>
        <taxon>Metazoa</taxon>
        <taxon>Ecdysozoa</taxon>
        <taxon>Nematoda</taxon>
        <taxon>Chromadorea</taxon>
        <taxon>Rhabditida</taxon>
        <taxon>Tylenchina</taxon>
        <taxon>Tylenchomorpha</taxon>
        <taxon>Tylenchoidea</taxon>
        <taxon>Meloidogynidae</taxon>
        <taxon>Meloidogyninae</taxon>
        <taxon>Meloidogyne</taxon>
    </lineage>
</organism>
<dbReference type="GO" id="GO:0051879">
    <property type="term" value="F:Hsp90 protein binding"/>
    <property type="evidence" value="ECO:0007669"/>
    <property type="project" value="InterPro"/>
</dbReference>
<dbReference type="GO" id="GO:0051087">
    <property type="term" value="F:protein-folding chaperone binding"/>
    <property type="evidence" value="ECO:0007669"/>
    <property type="project" value="TreeGrafter"/>
</dbReference>
<dbReference type="GO" id="GO:0005829">
    <property type="term" value="C:cytosol"/>
    <property type="evidence" value="ECO:0007669"/>
    <property type="project" value="TreeGrafter"/>
</dbReference>
<keyword evidence="5" id="KW-1185">Reference proteome</keyword>
<dbReference type="InterPro" id="IPR008978">
    <property type="entry name" value="HSP20-like_chaperone"/>
</dbReference>
<evidence type="ECO:0000313" key="4">
    <source>
        <dbReference type="EMBL" id="KAF7638795.1"/>
    </source>
</evidence>
<evidence type="ECO:0000313" key="5">
    <source>
        <dbReference type="Proteomes" id="UP000605970"/>
    </source>
</evidence>
<protein>
    <submittedName>
        <fullName evidence="4">CS domain-containing protein</fullName>
    </submittedName>
</protein>
<dbReference type="PANTHER" id="PTHR22932:SF1">
    <property type="entry name" value="CO-CHAPERONE PROTEIN DAF-41"/>
    <property type="match status" value="1"/>
</dbReference>
<feature type="region of interest" description="Disordered" evidence="2">
    <location>
        <begin position="151"/>
        <end position="215"/>
    </location>
</feature>
<dbReference type="InterPro" id="IPR007052">
    <property type="entry name" value="CS_dom"/>
</dbReference>
<dbReference type="CDD" id="cd06465">
    <property type="entry name" value="p23_hB-ind1_like"/>
    <property type="match status" value="1"/>
</dbReference>
<name>A0A8T0A054_9BILA</name>
<dbReference type="PROSITE" id="PS51203">
    <property type="entry name" value="CS"/>
    <property type="match status" value="1"/>
</dbReference>
<dbReference type="InterPro" id="IPR045250">
    <property type="entry name" value="p23-like"/>
</dbReference>
<dbReference type="Gene3D" id="2.60.40.790">
    <property type="match status" value="1"/>
</dbReference>
<dbReference type="EMBL" id="JABEBT010000010">
    <property type="protein sequence ID" value="KAF7638795.1"/>
    <property type="molecule type" value="Genomic_DNA"/>
</dbReference>
<sequence length="215" mass="24153">MTSVVKHPSILWAQRAGQIFLTIEDGDLKVNELVCEDDKFKILGEKGGEKYEADLVLFAKLKGAERRKVETSRRLELVIPKETEEWWPRLLKAPGKVAWIKVDFDKWRDEDEVADYEDEGMAAPMDFSKFMPAGGKDGLGGTDFSSFGMPGKGYDDLDLGDDDYDDEMGDLEDADNEIDGNKEKKGEDMKEVKDSDINGKLTNDGKEKVTEGETK</sequence>
<evidence type="ECO:0000259" key="3">
    <source>
        <dbReference type="PROSITE" id="PS51203"/>
    </source>
</evidence>
<comment type="caution">
    <text evidence="4">The sequence shown here is derived from an EMBL/GenBank/DDBJ whole genome shotgun (WGS) entry which is preliminary data.</text>
</comment>
<dbReference type="PANTHER" id="PTHR22932">
    <property type="entry name" value="TELOMERASE-BINDING PROTEIN P23 HSP90 CO-CHAPERONE"/>
    <property type="match status" value="1"/>
</dbReference>
<dbReference type="AlphaFoldDB" id="A0A8T0A054"/>
<feature type="compositionally biased region" description="Acidic residues" evidence="2">
    <location>
        <begin position="156"/>
        <end position="178"/>
    </location>
</feature>
<evidence type="ECO:0000256" key="2">
    <source>
        <dbReference type="SAM" id="MobiDB-lite"/>
    </source>
</evidence>
<gene>
    <name evidence="4" type="ORF">Mgra_00001877</name>
</gene>
<reference evidence="4" key="1">
    <citation type="journal article" date="2020" name="Ecol. Evol.">
        <title>Genome structure and content of the rice root-knot nematode (Meloidogyne graminicola).</title>
        <authorList>
            <person name="Phan N.T."/>
            <person name="Danchin E.G.J."/>
            <person name="Klopp C."/>
            <person name="Perfus-Barbeoch L."/>
            <person name="Kozlowski D.K."/>
            <person name="Koutsovoulos G.D."/>
            <person name="Lopez-Roques C."/>
            <person name="Bouchez O."/>
            <person name="Zahm M."/>
            <person name="Besnard G."/>
            <person name="Bellafiore S."/>
        </authorList>
    </citation>
    <scope>NUCLEOTIDE SEQUENCE</scope>
    <source>
        <strain evidence="4">VN-18</strain>
    </source>
</reference>
<dbReference type="GO" id="GO:0006457">
    <property type="term" value="P:protein folding"/>
    <property type="evidence" value="ECO:0007669"/>
    <property type="project" value="TreeGrafter"/>
</dbReference>
<accession>A0A8T0A054</accession>
<dbReference type="OrthoDB" id="1564555at2759"/>
<dbReference type="GO" id="GO:0005634">
    <property type="term" value="C:nucleus"/>
    <property type="evidence" value="ECO:0007669"/>
    <property type="project" value="TreeGrafter"/>
</dbReference>
<evidence type="ECO:0000256" key="1">
    <source>
        <dbReference type="ARBA" id="ARBA00025733"/>
    </source>
</evidence>
<feature type="domain" description="CS" evidence="3">
    <location>
        <begin position="5"/>
        <end position="91"/>
    </location>
</feature>
<dbReference type="GO" id="GO:0051131">
    <property type="term" value="P:chaperone-mediated protein complex assembly"/>
    <property type="evidence" value="ECO:0007669"/>
    <property type="project" value="TreeGrafter"/>
</dbReference>
<proteinExistence type="inferred from homology"/>
<comment type="similarity">
    <text evidence="1">Belongs to the p23/wos2 family.</text>
</comment>
<feature type="compositionally biased region" description="Basic and acidic residues" evidence="2">
    <location>
        <begin position="179"/>
        <end position="215"/>
    </location>
</feature>
<dbReference type="SUPFAM" id="SSF49764">
    <property type="entry name" value="HSP20-like chaperones"/>
    <property type="match status" value="1"/>
</dbReference>